<dbReference type="AlphaFoldDB" id="A0A4R2LRB3"/>
<evidence type="ECO:0000313" key="1">
    <source>
        <dbReference type="EMBL" id="TCO91146.1"/>
    </source>
</evidence>
<comment type="caution">
    <text evidence="1">The sequence shown here is derived from an EMBL/GenBank/DDBJ whole genome shotgun (WGS) entry which is preliminary data.</text>
</comment>
<dbReference type="EMBL" id="SLXB01000014">
    <property type="protein sequence ID" value="TCO91146.1"/>
    <property type="molecule type" value="Genomic_DNA"/>
</dbReference>
<gene>
    <name evidence="1" type="ORF">EV202_11454</name>
</gene>
<protein>
    <submittedName>
        <fullName evidence="1">Uncharacterized protein</fullName>
    </submittedName>
</protein>
<accession>A0A4R2LRB3</accession>
<organism evidence="1 2">
    <name type="scientific">Prevotella heparinolytica</name>
    <dbReference type="NCBI Taxonomy" id="28113"/>
    <lineage>
        <taxon>Bacteria</taxon>
        <taxon>Pseudomonadati</taxon>
        <taxon>Bacteroidota</taxon>
        <taxon>Bacteroidia</taxon>
        <taxon>Bacteroidales</taxon>
        <taxon>Bacteroidaceae</taxon>
        <taxon>Bacteroides</taxon>
    </lineage>
</organism>
<proteinExistence type="predicted"/>
<evidence type="ECO:0000313" key="2">
    <source>
        <dbReference type="Proteomes" id="UP000295600"/>
    </source>
</evidence>
<dbReference type="Proteomes" id="UP000295600">
    <property type="component" value="Unassembled WGS sequence"/>
</dbReference>
<reference evidence="1 2" key="1">
    <citation type="submission" date="2019-03" db="EMBL/GenBank/DDBJ databases">
        <title>Genomic Encyclopedia of Type Strains, Phase IV (KMG-IV): sequencing the most valuable type-strain genomes for metagenomic binning, comparative biology and taxonomic classification.</title>
        <authorList>
            <person name="Goeker M."/>
        </authorList>
    </citation>
    <scope>NUCLEOTIDE SEQUENCE [LARGE SCALE GENOMIC DNA]</scope>
    <source>
        <strain evidence="1 2">DSM 23917</strain>
    </source>
</reference>
<name>A0A4R2LRB3_9BACE</name>
<sequence>MVTGIPQEIICDIYRGYRLTETTVAVISGERLVFSGALIAYRPPLIVNKQCLKSANSFDMGRLCFVPRIKA</sequence>